<keyword evidence="1" id="KW-0732">Signal</keyword>
<name>A0AAV9UJI4_9PEZI</name>
<keyword evidence="3" id="KW-1185">Reference proteome</keyword>
<sequence>MQLPGYTALLSLVVLNYLGAASARIPLIWRRAAGIPTTNTLSPLRDVTLDDLTTPQEGRTNQYEEVYETVFEDHWGADDVLSYYDYINDTLYQTISTGLIDQNTAYPIESRIVEPITPVDPDPGNIQEPLTSLNATPIFCGHRILVLLQYQADTPAEKSVRTALRQAWRLLAAIRNKWAPRDETDPVWKPEGTMAIPKKPNSLAGKVYTSSVDFEWGQYLPFKIQVLGRTRFSEDVSEWVILALVDPDDPDSQCPFTNDVLIPE</sequence>
<evidence type="ECO:0000313" key="2">
    <source>
        <dbReference type="EMBL" id="KAK6341509.1"/>
    </source>
</evidence>
<evidence type="ECO:0000256" key="1">
    <source>
        <dbReference type="SAM" id="SignalP"/>
    </source>
</evidence>
<dbReference type="AlphaFoldDB" id="A0AAV9UJI4"/>
<proteinExistence type="predicted"/>
<feature type="chain" id="PRO_5043821714" evidence="1">
    <location>
        <begin position="24"/>
        <end position="264"/>
    </location>
</feature>
<dbReference type="EMBL" id="JAVHNQ010000007">
    <property type="protein sequence ID" value="KAK6341509.1"/>
    <property type="molecule type" value="Genomic_DNA"/>
</dbReference>
<accession>A0AAV9UJI4</accession>
<dbReference type="Proteomes" id="UP001375240">
    <property type="component" value="Unassembled WGS sequence"/>
</dbReference>
<evidence type="ECO:0000313" key="3">
    <source>
        <dbReference type="Proteomes" id="UP001375240"/>
    </source>
</evidence>
<organism evidence="2 3">
    <name type="scientific">Orbilia brochopaga</name>
    <dbReference type="NCBI Taxonomy" id="3140254"/>
    <lineage>
        <taxon>Eukaryota</taxon>
        <taxon>Fungi</taxon>
        <taxon>Dikarya</taxon>
        <taxon>Ascomycota</taxon>
        <taxon>Pezizomycotina</taxon>
        <taxon>Orbiliomycetes</taxon>
        <taxon>Orbiliales</taxon>
        <taxon>Orbiliaceae</taxon>
        <taxon>Orbilia</taxon>
    </lineage>
</organism>
<feature type="signal peptide" evidence="1">
    <location>
        <begin position="1"/>
        <end position="23"/>
    </location>
</feature>
<protein>
    <submittedName>
        <fullName evidence="2">Uncharacterized protein</fullName>
    </submittedName>
</protein>
<gene>
    <name evidence="2" type="ORF">TWF696_008581</name>
</gene>
<comment type="caution">
    <text evidence="2">The sequence shown here is derived from an EMBL/GenBank/DDBJ whole genome shotgun (WGS) entry which is preliminary data.</text>
</comment>
<reference evidence="2 3" key="1">
    <citation type="submission" date="2019-10" db="EMBL/GenBank/DDBJ databases">
        <authorList>
            <person name="Palmer J.M."/>
        </authorList>
    </citation>
    <scope>NUCLEOTIDE SEQUENCE [LARGE SCALE GENOMIC DNA]</scope>
    <source>
        <strain evidence="2 3">TWF696</strain>
    </source>
</reference>